<name>A0ABX2Q7N5_9BACT</name>
<dbReference type="Proteomes" id="UP000626554">
    <property type="component" value="Unassembled WGS sequence"/>
</dbReference>
<protein>
    <submittedName>
        <fullName evidence="6">Helix-turn-helix transcriptional regulator</fullName>
    </submittedName>
</protein>
<feature type="domain" description="HTH araC/xylS-type" evidence="5">
    <location>
        <begin position="84"/>
        <end position="189"/>
    </location>
</feature>
<dbReference type="InterPro" id="IPR018060">
    <property type="entry name" value="HTH_AraC"/>
</dbReference>
<sequence length="216" mass="23592">MSFPFKYSSSETGCVLYIKHMVCARGAQTVRLELEKLGLVVHAVRLGAATVAHAPDELDWQRIRKALAKVGFALLKDPAYARVTKVKQLIADLLHRPNAIAHRDFIPTLTQTAGLSARQLHRLFAQQPAPTSLLSYIKQQRLLCAQELLITSPAGIGQIARQLGYSSLAHFSGQFRRFAHCAPSTYRQQRPAPADKAAPAALNNASEQAHGAKPGP</sequence>
<dbReference type="SUPFAM" id="SSF46689">
    <property type="entry name" value="Homeodomain-like"/>
    <property type="match status" value="1"/>
</dbReference>
<dbReference type="PROSITE" id="PS01124">
    <property type="entry name" value="HTH_ARAC_FAMILY_2"/>
    <property type="match status" value="1"/>
</dbReference>
<evidence type="ECO:0000256" key="4">
    <source>
        <dbReference type="SAM" id="MobiDB-lite"/>
    </source>
</evidence>
<evidence type="ECO:0000313" key="6">
    <source>
        <dbReference type="EMBL" id="NVO86280.1"/>
    </source>
</evidence>
<dbReference type="RefSeq" id="WP_176901015.1">
    <property type="nucleotide sequence ID" value="NZ_JABKAV010000065.1"/>
</dbReference>
<reference evidence="6 7" key="1">
    <citation type="submission" date="2020-05" db="EMBL/GenBank/DDBJ databases">
        <title>Hymenobacter terrestris sp. nov. and Hymenobacter lapidiphilus sp. nov., isolated from regoliths in Antarctica.</title>
        <authorList>
            <person name="Sedlacek I."/>
            <person name="Pantucek R."/>
            <person name="Zeman M."/>
            <person name="Holochova P."/>
            <person name="Kralova S."/>
            <person name="Stankova E."/>
            <person name="Sedo O."/>
            <person name="Micenkova L."/>
            <person name="Svec P."/>
            <person name="Gupta V."/>
            <person name="Sood U."/>
            <person name="Korpole U.S."/>
            <person name="Lal R."/>
        </authorList>
    </citation>
    <scope>NUCLEOTIDE SEQUENCE [LARGE SCALE GENOMIC DNA]</scope>
    <source>
        <strain evidence="6 7">P5252</strain>
    </source>
</reference>
<evidence type="ECO:0000256" key="2">
    <source>
        <dbReference type="ARBA" id="ARBA00023125"/>
    </source>
</evidence>
<dbReference type="InterPro" id="IPR036163">
    <property type="entry name" value="HMA_dom_sf"/>
</dbReference>
<accession>A0ABX2Q7N5</accession>
<proteinExistence type="predicted"/>
<dbReference type="EMBL" id="JABKAV010000065">
    <property type="protein sequence ID" value="NVO86280.1"/>
    <property type="molecule type" value="Genomic_DNA"/>
</dbReference>
<dbReference type="SMART" id="SM00342">
    <property type="entry name" value="HTH_ARAC"/>
    <property type="match status" value="1"/>
</dbReference>
<evidence type="ECO:0000313" key="7">
    <source>
        <dbReference type="Proteomes" id="UP000626554"/>
    </source>
</evidence>
<dbReference type="Gene3D" id="1.10.10.60">
    <property type="entry name" value="Homeodomain-like"/>
    <property type="match status" value="1"/>
</dbReference>
<keyword evidence="1" id="KW-0805">Transcription regulation</keyword>
<feature type="region of interest" description="Disordered" evidence="4">
    <location>
        <begin position="186"/>
        <end position="216"/>
    </location>
</feature>
<comment type="caution">
    <text evidence="6">The sequence shown here is derived from an EMBL/GenBank/DDBJ whole genome shotgun (WGS) entry which is preliminary data.</text>
</comment>
<dbReference type="Gene3D" id="3.30.70.100">
    <property type="match status" value="1"/>
</dbReference>
<feature type="compositionally biased region" description="Low complexity" evidence="4">
    <location>
        <begin position="191"/>
        <end position="201"/>
    </location>
</feature>
<dbReference type="SUPFAM" id="SSF55008">
    <property type="entry name" value="HMA, heavy metal-associated domain"/>
    <property type="match status" value="1"/>
</dbReference>
<dbReference type="Pfam" id="PF12833">
    <property type="entry name" value="HTH_18"/>
    <property type="match status" value="1"/>
</dbReference>
<dbReference type="PANTHER" id="PTHR43280">
    <property type="entry name" value="ARAC-FAMILY TRANSCRIPTIONAL REGULATOR"/>
    <property type="match status" value="1"/>
</dbReference>
<dbReference type="InterPro" id="IPR009057">
    <property type="entry name" value="Homeodomain-like_sf"/>
</dbReference>
<keyword evidence="2" id="KW-0238">DNA-binding</keyword>
<dbReference type="PANTHER" id="PTHR43280:SF2">
    <property type="entry name" value="HTH-TYPE TRANSCRIPTIONAL REGULATOR EXSA"/>
    <property type="match status" value="1"/>
</dbReference>
<keyword evidence="7" id="KW-1185">Reference proteome</keyword>
<gene>
    <name evidence="6" type="ORF">HW556_15440</name>
</gene>
<evidence type="ECO:0000256" key="3">
    <source>
        <dbReference type="ARBA" id="ARBA00023163"/>
    </source>
</evidence>
<evidence type="ECO:0000256" key="1">
    <source>
        <dbReference type="ARBA" id="ARBA00023015"/>
    </source>
</evidence>
<evidence type="ECO:0000259" key="5">
    <source>
        <dbReference type="PROSITE" id="PS01124"/>
    </source>
</evidence>
<keyword evidence="3" id="KW-0804">Transcription</keyword>
<organism evidence="6 7">
    <name type="scientific">Hymenobacter terrestris</name>
    <dbReference type="NCBI Taxonomy" id="2748310"/>
    <lineage>
        <taxon>Bacteria</taxon>
        <taxon>Pseudomonadati</taxon>
        <taxon>Bacteroidota</taxon>
        <taxon>Cytophagia</taxon>
        <taxon>Cytophagales</taxon>
        <taxon>Hymenobacteraceae</taxon>
        <taxon>Hymenobacter</taxon>
    </lineage>
</organism>